<reference evidence="1" key="1">
    <citation type="journal article" date="2020" name="Nature">
        <title>Giant virus diversity and host interactions through global metagenomics.</title>
        <authorList>
            <person name="Schulz F."/>
            <person name="Roux S."/>
            <person name="Paez-Espino D."/>
            <person name="Jungbluth S."/>
            <person name="Walsh D.A."/>
            <person name="Denef V.J."/>
            <person name="McMahon K.D."/>
            <person name="Konstantinidis K.T."/>
            <person name="Eloe-Fadrosh E.A."/>
            <person name="Kyrpides N.C."/>
            <person name="Woyke T."/>
        </authorList>
    </citation>
    <scope>NUCLEOTIDE SEQUENCE</scope>
    <source>
        <strain evidence="1">GVMAG-M-3300027759-16</strain>
    </source>
</reference>
<organism evidence="1">
    <name type="scientific">viral metagenome</name>
    <dbReference type="NCBI Taxonomy" id="1070528"/>
    <lineage>
        <taxon>unclassified sequences</taxon>
        <taxon>metagenomes</taxon>
        <taxon>organismal metagenomes</taxon>
    </lineage>
</organism>
<dbReference type="AlphaFoldDB" id="A0A6C0L9L9"/>
<proteinExistence type="predicted"/>
<dbReference type="EMBL" id="MN740439">
    <property type="protein sequence ID" value="QHU26368.1"/>
    <property type="molecule type" value="Genomic_DNA"/>
</dbReference>
<name>A0A6C0L9L9_9ZZZZ</name>
<evidence type="ECO:0000313" key="1">
    <source>
        <dbReference type="EMBL" id="QHU26368.1"/>
    </source>
</evidence>
<accession>A0A6C0L9L9</accession>
<sequence>MSIKFGPGAWNAFVADVHKELALKVGVIYANYPSHNAFLDAAIAAGCSQSDAIRQAYDAYRFLEKLSEGDREQMLQYASSTDGPVSLEPFCKKYLADKASAEAAQAAGVAWAMADEIRKKYTAAQEKLRAEKVALEELRLEWIRRTENAAGLQEVADSMNKVA</sequence>
<protein>
    <submittedName>
        <fullName evidence="1">Uncharacterized protein</fullName>
    </submittedName>
</protein>